<reference evidence="4 5" key="1">
    <citation type="journal article" date="2015" name="Antonie Van Leeuwenhoek">
        <title>Tamlana nanhaiensis sp. nov., isolated from surface seawater collected from the South China Sea.</title>
        <authorList>
            <person name="Liu X."/>
            <person name="Lai Q."/>
            <person name="Du Y."/>
            <person name="Li G."/>
            <person name="Sun F."/>
            <person name="Shao Z."/>
        </authorList>
    </citation>
    <scope>NUCLEOTIDE SEQUENCE [LARGE SCALE GENOMIC DNA]</scope>
    <source>
        <strain evidence="4 5">FHC16</strain>
    </source>
</reference>
<sequence>MIKVVRTNSSNSDFIKLVKQLDNYLSVVDGDEHDFYNQFNKIDALNHCVIAYKENKPVGCGAFKPFDNNTVEIKRMFTLPETRNSGIASIILKTLEDWATEQNYNAAILETGKRQTEAVNFYTKNNYYTIPNYGQYIGVDNSICFKKDFAKKEN</sequence>
<dbReference type="Pfam" id="PF00583">
    <property type="entry name" value="Acetyltransf_1"/>
    <property type="match status" value="1"/>
</dbReference>
<organism evidence="4 5">
    <name type="scientific">Neotamlana nanhaiensis</name>
    <dbReference type="NCBI Taxonomy" id="1382798"/>
    <lineage>
        <taxon>Bacteria</taxon>
        <taxon>Pseudomonadati</taxon>
        <taxon>Bacteroidota</taxon>
        <taxon>Flavobacteriia</taxon>
        <taxon>Flavobacteriales</taxon>
        <taxon>Flavobacteriaceae</taxon>
        <taxon>Neotamlana</taxon>
    </lineage>
</organism>
<dbReference type="Proteomes" id="UP000032361">
    <property type="component" value="Unassembled WGS sequence"/>
</dbReference>
<evidence type="ECO:0000313" key="4">
    <source>
        <dbReference type="EMBL" id="KJD34660.1"/>
    </source>
</evidence>
<dbReference type="SUPFAM" id="SSF55729">
    <property type="entry name" value="Acyl-CoA N-acyltransferases (Nat)"/>
    <property type="match status" value="1"/>
</dbReference>
<dbReference type="PROSITE" id="PS51186">
    <property type="entry name" value="GNAT"/>
    <property type="match status" value="1"/>
</dbReference>
<dbReference type="EMBL" id="JTDV01000001">
    <property type="protein sequence ID" value="KJD34660.1"/>
    <property type="molecule type" value="Genomic_DNA"/>
</dbReference>
<gene>
    <name evidence="4" type="ORF">PK35_02495</name>
</gene>
<evidence type="ECO:0000256" key="1">
    <source>
        <dbReference type="ARBA" id="ARBA00022679"/>
    </source>
</evidence>
<dbReference type="GO" id="GO:0016747">
    <property type="term" value="F:acyltransferase activity, transferring groups other than amino-acyl groups"/>
    <property type="evidence" value="ECO:0007669"/>
    <property type="project" value="InterPro"/>
</dbReference>
<keyword evidence="2" id="KW-0012">Acyltransferase</keyword>
<dbReference type="CDD" id="cd04301">
    <property type="entry name" value="NAT_SF"/>
    <property type="match status" value="1"/>
</dbReference>
<evidence type="ECO:0000259" key="3">
    <source>
        <dbReference type="PROSITE" id="PS51186"/>
    </source>
</evidence>
<keyword evidence="1 4" id="KW-0808">Transferase</keyword>
<dbReference type="OrthoDB" id="9803233at2"/>
<feature type="domain" description="N-acetyltransferase" evidence="3">
    <location>
        <begin position="3"/>
        <end position="150"/>
    </location>
</feature>
<dbReference type="STRING" id="1382798.PK35_02495"/>
<name>A0A0D7W6B1_9FLAO</name>
<proteinExistence type="predicted"/>
<dbReference type="InterPro" id="IPR050832">
    <property type="entry name" value="Bact_Acetyltransf"/>
</dbReference>
<protein>
    <submittedName>
        <fullName evidence="4">GNAT family acetyltransferase</fullName>
    </submittedName>
</protein>
<dbReference type="PANTHER" id="PTHR43877:SF2">
    <property type="entry name" value="AMINOALKYLPHOSPHONATE N-ACETYLTRANSFERASE-RELATED"/>
    <property type="match status" value="1"/>
</dbReference>
<keyword evidence="5" id="KW-1185">Reference proteome</keyword>
<dbReference type="PATRIC" id="fig|1382798.3.peg.505"/>
<evidence type="ECO:0000313" key="5">
    <source>
        <dbReference type="Proteomes" id="UP000032361"/>
    </source>
</evidence>
<dbReference type="InterPro" id="IPR000182">
    <property type="entry name" value="GNAT_dom"/>
</dbReference>
<dbReference type="RefSeq" id="WP_044625046.1">
    <property type="nucleotide sequence ID" value="NZ_JTDV01000001.1"/>
</dbReference>
<dbReference type="AlphaFoldDB" id="A0A0D7W6B1"/>
<dbReference type="Gene3D" id="3.40.630.30">
    <property type="match status" value="1"/>
</dbReference>
<dbReference type="PANTHER" id="PTHR43877">
    <property type="entry name" value="AMINOALKYLPHOSPHONATE N-ACETYLTRANSFERASE-RELATED-RELATED"/>
    <property type="match status" value="1"/>
</dbReference>
<accession>A0A0D7W6B1</accession>
<comment type="caution">
    <text evidence="4">The sequence shown here is derived from an EMBL/GenBank/DDBJ whole genome shotgun (WGS) entry which is preliminary data.</text>
</comment>
<evidence type="ECO:0000256" key="2">
    <source>
        <dbReference type="ARBA" id="ARBA00023315"/>
    </source>
</evidence>
<dbReference type="InterPro" id="IPR016181">
    <property type="entry name" value="Acyl_CoA_acyltransferase"/>
</dbReference>